<accession>A0A6H0XXC3</accession>
<protein>
    <recommendedName>
        <fullName evidence="4">O-methyltransferase domain-containing protein</fullName>
    </recommendedName>
</protein>
<dbReference type="Gene3D" id="3.40.50.150">
    <property type="entry name" value="Vaccinia Virus protein VP39"/>
    <property type="match status" value="1"/>
</dbReference>
<organism evidence="2 3">
    <name type="scientific">Peltaster fructicola</name>
    <dbReference type="NCBI Taxonomy" id="286661"/>
    <lineage>
        <taxon>Eukaryota</taxon>
        <taxon>Fungi</taxon>
        <taxon>Dikarya</taxon>
        <taxon>Ascomycota</taxon>
        <taxon>Pezizomycotina</taxon>
        <taxon>Dothideomycetes</taxon>
        <taxon>Dothideomycetes incertae sedis</taxon>
        <taxon>Peltaster</taxon>
    </lineage>
</organism>
<gene>
    <name evidence="2" type="ORF">AMS68_004765</name>
</gene>
<dbReference type="SUPFAM" id="SSF46785">
    <property type="entry name" value="Winged helix' DNA-binding domain"/>
    <property type="match status" value="1"/>
</dbReference>
<dbReference type="PANTHER" id="PTHR43712">
    <property type="entry name" value="PUTATIVE (AFU_ORTHOLOGUE AFUA_4G14580)-RELATED"/>
    <property type="match status" value="1"/>
</dbReference>
<dbReference type="InterPro" id="IPR029063">
    <property type="entry name" value="SAM-dependent_MTases_sf"/>
</dbReference>
<keyword evidence="3" id="KW-1185">Reference proteome</keyword>
<dbReference type="EMBL" id="CP051141">
    <property type="protein sequence ID" value="QIW99247.1"/>
    <property type="molecule type" value="Genomic_DNA"/>
</dbReference>
<dbReference type="AlphaFoldDB" id="A0A6H0XXC3"/>
<proteinExistence type="predicted"/>
<name>A0A6H0XXC3_9PEZI</name>
<evidence type="ECO:0000313" key="3">
    <source>
        <dbReference type="Proteomes" id="UP000503462"/>
    </source>
</evidence>
<evidence type="ECO:0000313" key="2">
    <source>
        <dbReference type="EMBL" id="QIW99247.1"/>
    </source>
</evidence>
<dbReference type="Proteomes" id="UP000503462">
    <property type="component" value="Chromosome 3"/>
</dbReference>
<feature type="region of interest" description="Disordered" evidence="1">
    <location>
        <begin position="33"/>
        <end position="62"/>
    </location>
</feature>
<reference evidence="2 3" key="1">
    <citation type="journal article" date="2016" name="Sci. Rep.">
        <title>Peltaster fructicola genome reveals evolution from an invasive phytopathogen to an ectophytic parasite.</title>
        <authorList>
            <person name="Xu C."/>
            <person name="Chen H."/>
            <person name="Gleason M.L."/>
            <person name="Xu J.R."/>
            <person name="Liu H."/>
            <person name="Zhang R."/>
            <person name="Sun G."/>
        </authorList>
    </citation>
    <scope>NUCLEOTIDE SEQUENCE [LARGE SCALE GENOMIC DNA]</scope>
    <source>
        <strain evidence="2 3">LNHT1506</strain>
    </source>
</reference>
<evidence type="ECO:0000256" key="1">
    <source>
        <dbReference type="SAM" id="MobiDB-lite"/>
    </source>
</evidence>
<sequence>MSAQAWAELDVHLFEINDAGRKLAQTAHTYVSGSEATNNGRSDSFNGTDGDAVTPQPLVPASAPQEVHSARQSLLVHAAMVQNKLRDPSDFLRQLMIQSQLLACLHWLAYNQILACIPLNNNVLFIDVAALAGVPVTELTRIIRMTATIGFLCEPEPGYAAHSPLSAEFVQKPSLVDVIMFTAEISAPSALAMKSTTTTYNDSPLHNETAYNVAFETNESFASVLEKKGKVQRQYLALERHIALAGDEHIASLLSTLSWVSLGDVTVVEVGAGSTTTATALSKLAPNLSFIVQLRQDPQTQYTPAGSSNSSVSGSTTGSVSSSFLYALFGTEYRAPGTAQTHMRAAVYIFHLPPMSALSPGERPVSRIITELKAHFCMLRKNPTAMLIIVGRLLPEPGSVDPDIEAVARGRDLAMKQLSNLRELEVKEMADLVAGIQDKFGRLLIVNKLVERRNPVVALEIRYQTYPQHSINGAGQPFC</sequence>
<feature type="compositionally biased region" description="Polar residues" evidence="1">
    <location>
        <begin position="33"/>
        <end position="47"/>
    </location>
</feature>
<dbReference type="InterPro" id="IPR036390">
    <property type="entry name" value="WH_DNA-bd_sf"/>
</dbReference>
<dbReference type="PANTHER" id="PTHR43712:SF15">
    <property type="entry name" value="MONODICTYPHENONE CLUSTER TRANSCRIPTIONAL COACTIVATOR MDPA"/>
    <property type="match status" value="1"/>
</dbReference>
<evidence type="ECO:0008006" key="4">
    <source>
        <dbReference type="Google" id="ProtNLM"/>
    </source>
</evidence>
<dbReference type="OrthoDB" id="2410195at2759"/>